<dbReference type="Gene3D" id="3.40.50.1820">
    <property type="entry name" value="alpha/beta hydrolase"/>
    <property type="match status" value="1"/>
</dbReference>
<protein>
    <submittedName>
        <fullName evidence="2">Alpha/beta hydrolase family protein</fullName>
    </submittedName>
</protein>
<reference evidence="2 3" key="1">
    <citation type="submission" date="2016-09" db="EMBL/GenBank/DDBJ databases">
        <title>Streptomyces platensis DSM40041, a candidate organism with high potential of specific P450 cytochromes.</title>
        <authorList>
            <person name="Grumaz C."/>
            <person name="Vainshtein Y."/>
            <person name="Kirstahler P."/>
            <person name="Sohn K."/>
        </authorList>
    </citation>
    <scope>NUCLEOTIDE SEQUENCE [LARGE SCALE GENOMIC DNA]</scope>
    <source>
        <strain evidence="2 3">DSM 40041</strain>
    </source>
</reference>
<dbReference type="InterPro" id="IPR000073">
    <property type="entry name" value="AB_hydrolase_1"/>
</dbReference>
<dbReference type="Pfam" id="PF12697">
    <property type="entry name" value="Abhydrolase_6"/>
    <property type="match status" value="1"/>
</dbReference>
<dbReference type="InterPro" id="IPR029058">
    <property type="entry name" value="AB_hydrolase_fold"/>
</dbReference>
<organism evidence="2 3">
    <name type="scientific">Streptomyces platensis</name>
    <dbReference type="NCBI Taxonomy" id="58346"/>
    <lineage>
        <taxon>Bacteria</taxon>
        <taxon>Bacillati</taxon>
        <taxon>Actinomycetota</taxon>
        <taxon>Actinomycetes</taxon>
        <taxon>Kitasatosporales</taxon>
        <taxon>Streptomycetaceae</taxon>
        <taxon>Streptomyces</taxon>
    </lineage>
</organism>
<evidence type="ECO:0000259" key="1">
    <source>
        <dbReference type="Pfam" id="PF12697"/>
    </source>
</evidence>
<comment type="caution">
    <text evidence="2">The sequence shown here is derived from an EMBL/GenBank/DDBJ whole genome shotgun (WGS) entry which is preliminary data.</text>
</comment>
<dbReference type="EMBL" id="MIGA01000049">
    <property type="protein sequence ID" value="OSY39988.1"/>
    <property type="molecule type" value="Genomic_DNA"/>
</dbReference>
<dbReference type="Proteomes" id="UP000194225">
    <property type="component" value="Unassembled WGS sequence"/>
</dbReference>
<name>A0ABX3XQA6_STRPT</name>
<dbReference type="PANTHER" id="PTHR37017:SF11">
    <property type="entry name" value="ESTERASE_LIPASE_THIOESTERASE DOMAIN-CONTAINING PROTEIN"/>
    <property type="match status" value="1"/>
</dbReference>
<dbReference type="SUPFAM" id="SSF53474">
    <property type="entry name" value="alpha/beta-Hydrolases"/>
    <property type="match status" value="1"/>
</dbReference>
<proteinExistence type="predicted"/>
<keyword evidence="3" id="KW-1185">Reference proteome</keyword>
<keyword evidence="2" id="KW-0378">Hydrolase</keyword>
<feature type="domain" description="AB hydrolase-1" evidence="1">
    <location>
        <begin position="21"/>
        <end position="289"/>
    </location>
</feature>
<dbReference type="GO" id="GO:0016787">
    <property type="term" value="F:hydrolase activity"/>
    <property type="evidence" value="ECO:0007669"/>
    <property type="project" value="UniProtKB-KW"/>
</dbReference>
<accession>A0ABX3XQA6</accession>
<evidence type="ECO:0000313" key="3">
    <source>
        <dbReference type="Proteomes" id="UP000194225"/>
    </source>
</evidence>
<dbReference type="PANTHER" id="PTHR37017">
    <property type="entry name" value="AB HYDROLASE-1 DOMAIN-CONTAINING PROTEIN-RELATED"/>
    <property type="match status" value="1"/>
</dbReference>
<dbReference type="InterPro" id="IPR052897">
    <property type="entry name" value="Sec-Metab_Biosynth_Hydrolase"/>
</dbReference>
<sequence>MCAGGRLGGKKVSENKMQPTFVLVHGAFANSFSFAPLQAELGLLGHRSVAVDLPGHGFGATYSRAYQAPQDPEGLATTPGSIKGVTLADNVAHLIGILERAKGNGPVILVSHSRGGITATAAANARPDLIDRLVYVSSWCPVDLDVNDYYAEPEMATVDAASMAMALAGNPAELGLLRVNFRTADPAALAALKAALLADGTDEEFLTFLNTFQPDENLDTGTSADRAQAASWGRIPKTFVRLADDTSLPLALQDRLIREGDALTPDNPYDVHTLEGSHLKWLIDPAPAARVLGELAEPWCAGDERRA</sequence>
<gene>
    <name evidence="2" type="ORF">BG653_05632</name>
</gene>
<evidence type="ECO:0000313" key="2">
    <source>
        <dbReference type="EMBL" id="OSY39988.1"/>
    </source>
</evidence>